<evidence type="ECO:0000313" key="1">
    <source>
        <dbReference type="EMBL" id="KAG5302890.1"/>
    </source>
</evidence>
<accession>A0A8H7Z285</accession>
<reference evidence="1 2" key="1">
    <citation type="submission" date="2021-01" db="EMBL/GenBank/DDBJ databases">
        <title>Chromosome-level genome assembly of a human fungal pathogen reveals clustering of transcriptionally co-regulated genes.</title>
        <authorList>
            <person name="Voorhies M."/>
            <person name="Cohen S."/>
            <person name="Shea T.P."/>
            <person name="Petrus S."/>
            <person name="Munoz J.F."/>
            <person name="Poplawski S."/>
            <person name="Goldman W.E."/>
            <person name="Michael T."/>
            <person name="Cuomo C.A."/>
            <person name="Sil A."/>
            <person name="Beyhan S."/>
        </authorList>
    </citation>
    <scope>NUCLEOTIDE SEQUENCE [LARGE SCALE GENOMIC DNA]</scope>
    <source>
        <strain evidence="1 2">G184AR</strain>
    </source>
</reference>
<sequence length="74" mass="7784">MDFGIAPASTVGRESQSMIAKTFLVCKLPISFGKLWTTSRTHGIRAGGHTTGSGSINKAALFHKYTGSLRGTNG</sequence>
<protein>
    <submittedName>
        <fullName evidence="1">Uncharacterized protein</fullName>
    </submittedName>
</protein>
<dbReference type="VEuPathDB" id="FungiDB:I7I52_00673"/>
<name>A0A8H7Z285_AJECA</name>
<dbReference type="AlphaFoldDB" id="A0A8H7Z285"/>
<dbReference type="Proteomes" id="UP000670092">
    <property type="component" value="Unassembled WGS sequence"/>
</dbReference>
<proteinExistence type="predicted"/>
<dbReference type="EMBL" id="JAEVHI010000001">
    <property type="protein sequence ID" value="KAG5302890.1"/>
    <property type="molecule type" value="Genomic_DNA"/>
</dbReference>
<organism evidence="1 2">
    <name type="scientific">Ajellomyces capsulatus</name>
    <name type="common">Darling's disease fungus</name>
    <name type="synonym">Histoplasma capsulatum</name>
    <dbReference type="NCBI Taxonomy" id="5037"/>
    <lineage>
        <taxon>Eukaryota</taxon>
        <taxon>Fungi</taxon>
        <taxon>Dikarya</taxon>
        <taxon>Ascomycota</taxon>
        <taxon>Pezizomycotina</taxon>
        <taxon>Eurotiomycetes</taxon>
        <taxon>Eurotiomycetidae</taxon>
        <taxon>Onygenales</taxon>
        <taxon>Ajellomycetaceae</taxon>
        <taxon>Histoplasma</taxon>
    </lineage>
</organism>
<gene>
    <name evidence="1" type="ORF">I7I52_00673</name>
</gene>
<comment type="caution">
    <text evidence="1">The sequence shown here is derived from an EMBL/GenBank/DDBJ whole genome shotgun (WGS) entry which is preliminary data.</text>
</comment>
<evidence type="ECO:0000313" key="2">
    <source>
        <dbReference type="Proteomes" id="UP000670092"/>
    </source>
</evidence>